<dbReference type="Gene3D" id="3.10.100.10">
    <property type="entry name" value="Mannose-Binding Protein A, subunit A"/>
    <property type="match status" value="1"/>
</dbReference>
<dbReference type="PROSITE" id="PS50041">
    <property type="entry name" value="C_TYPE_LECTIN_2"/>
    <property type="match status" value="1"/>
</dbReference>
<dbReference type="InterPro" id="IPR036056">
    <property type="entry name" value="Fibrinogen-like_C"/>
</dbReference>
<dbReference type="Gene3D" id="3.90.215.10">
    <property type="entry name" value="Gamma Fibrinogen, chain A, domain 1"/>
    <property type="match status" value="1"/>
</dbReference>
<keyword evidence="5" id="KW-1185">Reference proteome</keyword>
<feature type="domain" description="C-type lectin" evidence="2">
    <location>
        <begin position="28"/>
        <end position="138"/>
    </location>
</feature>
<feature type="signal peptide" evidence="1">
    <location>
        <begin position="1"/>
        <end position="25"/>
    </location>
</feature>
<dbReference type="Pfam" id="PF00059">
    <property type="entry name" value="Lectin_C"/>
    <property type="match status" value="1"/>
</dbReference>
<evidence type="ECO:0008006" key="6">
    <source>
        <dbReference type="Google" id="ProtNLM"/>
    </source>
</evidence>
<gene>
    <name evidence="4" type="primary">Necator_chrI.g2137</name>
    <name evidence="4" type="ORF">RB195_006010</name>
</gene>
<dbReference type="InterPro" id="IPR002181">
    <property type="entry name" value="Fibrinogen_a/b/g_C_dom"/>
</dbReference>
<evidence type="ECO:0000313" key="5">
    <source>
        <dbReference type="Proteomes" id="UP001303046"/>
    </source>
</evidence>
<dbReference type="InterPro" id="IPR050373">
    <property type="entry name" value="Fibrinogen_C-term_domain"/>
</dbReference>
<dbReference type="InterPro" id="IPR014716">
    <property type="entry name" value="Fibrinogen_a/b/g_C_1"/>
</dbReference>
<proteinExistence type="predicted"/>
<evidence type="ECO:0000259" key="2">
    <source>
        <dbReference type="PROSITE" id="PS50041"/>
    </source>
</evidence>
<reference evidence="4 5" key="1">
    <citation type="submission" date="2023-08" db="EMBL/GenBank/DDBJ databases">
        <title>A Necator americanus chromosomal reference genome.</title>
        <authorList>
            <person name="Ilik V."/>
            <person name="Petrzelkova K.J."/>
            <person name="Pardy F."/>
            <person name="Fuh T."/>
            <person name="Niatou-Singa F.S."/>
            <person name="Gouil Q."/>
            <person name="Baker L."/>
            <person name="Ritchie M.E."/>
            <person name="Jex A.R."/>
            <person name="Gazzola D."/>
            <person name="Li H."/>
            <person name="Toshio Fujiwara R."/>
            <person name="Zhan B."/>
            <person name="Aroian R.V."/>
            <person name="Pafco B."/>
            <person name="Schwarz E.M."/>
        </authorList>
    </citation>
    <scope>NUCLEOTIDE SEQUENCE [LARGE SCALE GENOMIC DNA]</scope>
    <source>
        <strain evidence="4 5">Aroian</strain>
        <tissue evidence="4">Whole animal</tissue>
    </source>
</reference>
<dbReference type="PANTHER" id="PTHR19143">
    <property type="entry name" value="FIBRINOGEN/TENASCIN/ANGIOPOEITIN"/>
    <property type="match status" value="1"/>
</dbReference>
<comment type="caution">
    <text evidence="4">The sequence shown here is derived from an EMBL/GenBank/DDBJ whole genome shotgun (WGS) entry which is preliminary data.</text>
</comment>
<feature type="chain" id="PRO_5045044304" description="Lectin C-type domain protein" evidence="1">
    <location>
        <begin position="26"/>
        <end position="294"/>
    </location>
</feature>
<evidence type="ECO:0000256" key="1">
    <source>
        <dbReference type="SAM" id="SignalP"/>
    </source>
</evidence>
<dbReference type="SMART" id="SM00186">
    <property type="entry name" value="FBG"/>
    <property type="match status" value="1"/>
</dbReference>
<dbReference type="EMBL" id="JAVFWL010000001">
    <property type="protein sequence ID" value="KAK6728709.1"/>
    <property type="molecule type" value="Genomic_DNA"/>
</dbReference>
<keyword evidence="1" id="KW-0732">Signal</keyword>
<dbReference type="InterPro" id="IPR016186">
    <property type="entry name" value="C-type_lectin-like/link_sf"/>
</dbReference>
<dbReference type="SUPFAM" id="SSF56496">
    <property type="entry name" value="Fibrinogen C-terminal domain-like"/>
    <property type="match status" value="1"/>
</dbReference>
<organism evidence="4 5">
    <name type="scientific">Necator americanus</name>
    <name type="common">Human hookworm</name>
    <dbReference type="NCBI Taxonomy" id="51031"/>
    <lineage>
        <taxon>Eukaryota</taxon>
        <taxon>Metazoa</taxon>
        <taxon>Ecdysozoa</taxon>
        <taxon>Nematoda</taxon>
        <taxon>Chromadorea</taxon>
        <taxon>Rhabditida</taxon>
        <taxon>Rhabditina</taxon>
        <taxon>Rhabditomorpha</taxon>
        <taxon>Strongyloidea</taxon>
        <taxon>Ancylostomatidae</taxon>
        <taxon>Bunostominae</taxon>
        <taxon>Necator</taxon>
    </lineage>
</organism>
<dbReference type="Proteomes" id="UP001303046">
    <property type="component" value="Unassembled WGS sequence"/>
</dbReference>
<accession>A0ABR1BQL7</accession>
<dbReference type="PROSITE" id="PS51406">
    <property type="entry name" value="FIBRINOGEN_C_2"/>
    <property type="match status" value="1"/>
</dbReference>
<dbReference type="SUPFAM" id="SSF56436">
    <property type="entry name" value="C-type lectin-like"/>
    <property type="match status" value="1"/>
</dbReference>
<name>A0ABR1BQL7_NECAM</name>
<dbReference type="InterPro" id="IPR001304">
    <property type="entry name" value="C-type_lectin-like"/>
</dbReference>
<dbReference type="SMART" id="SM00034">
    <property type="entry name" value="CLECT"/>
    <property type="match status" value="1"/>
</dbReference>
<evidence type="ECO:0000313" key="4">
    <source>
        <dbReference type="EMBL" id="KAK6728709.1"/>
    </source>
</evidence>
<sequence>MRQLLLGLCHLFIAIWASTCSKGDGYNTQNHCIHVETEPMTWRDSESFCVARGGHLTSVRNQFDNNLIQSLGESTNCKYYWTGGYCSGGNCSWTDGTPFQYTFWDKGQPDSNQCISSYVGTGEWHTIDCGTKECFVCETLQAMTDCADWYNVGYKDSGEYRIVLNNVSYNVLCDMNNGGGWTVFQSRVDGNESFWDRKWDEYKNGFNTEQMNKNSNFWLGLEALHQLSIKDVDVTLRIEMNGDRTPGSENPNDFWFVEYTEFKVGPEETNYTLQNMYVDWEHVQGNASTGWYVY</sequence>
<feature type="domain" description="Fibrinogen C-terminal" evidence="3">
    <location>
        <begin position="137"/>
        <end position="294"/>
    </location>
</feature>
<dbReference type="InterPro" id="IPR016187">
    <property type="entry name" value="CTDL_fold"/>
</dbReference>
<dbReference type="PANTHER" id="PTHR19143:SF327">
    <property type="entry name" value="FI21813P1-RELATED"/>
    <property type="match status" value="1"/>
</dbReference>
<evidence type="ECO:0000259" key="3">
    <source>
        <dbReference type="PROSITE" id="PS51406"/>
    </source>
</evidence>
<dbReference type="CDD" id="cd00037">
    <property type="entry name" value="CLECT"/>
    <property type="match status" value="1"/>
</dbReference>
<dbReference type="Pfam" id="PF00147">
    <property type="entry name" value="Fibrinogen_C"/>
    <property type="match status" value="1"/>
</dbReference>
<protein>
    <recommendedName>
        <fullName evidence="6">Lectin C-type domain protein</fullName>
    </recommendedName>
</protein>